<accession>A0A1I1FF73</accession>
<evidence type="ECO:0000313" key="1">
    <source>
        <dbReference type="EMBL" id="SFB97616.1"/>
    </source>
</evidence>
<dbReference type="PROSITE" id="PS51257">
    <property type="entry name" value="PROKAR_LIPOPROTEIN"/>
    <property type="match status" value="1"/>
</dbReference>
<gene>
    <name evidence="1" type="ORF">SAMN05216167_101210</name>
</gene>
<proteinExistence type="predicted"/>
<keyword evidence="2" id="KW-1185">Reference proteome</keyword>
<organism evidence="1 2">
    <name type="scientific">Spirosoma endophyticum</name>
    <dbReference type="NCBI Taxonomy" id="662367"/>
    <lineage>
        <taxon>Bacteria</taxon>
        <taxon>Pseudomonadati</taxon>
        <taxon>Bacteroidota</taxon>
        <taxon>Cytophagia</taxon>
        <taxon>Cytophagales</taxon>
        <taxon>Cytophagaceae</taxon>
        <taxon>Spirosoma</taxon>
    </lineage>
</organism>
<dbReference type="AlphaFoldDB" id="A0A1I1FF73"/>
<name>A0A1I1FF73_9BACT</name>
<protein>
    <submittedName>
        <fullName evidence="1">Uncharacterized protein</fullName>
    </submittedName>
</protein>
<reference evidence="1 2" key="1">
    <citation type="submission" date="2016-10" db="EMBL/GenBank/DDBJ databases">
        <authorList>
            <person name="de Groot N.N."/>
        </authorList>
    </citation>
    <scope>NUCLEOTIDE SEQUENCE [LARGE SCALE GENOMIC DNA]</scope>
    <source>
        <strain evidence="1 2">DSM 26130</strain>
    </source>
</reference>
<dbReference type="RefSeq" id="WP_093822611.1">
    <property type="nucleotide sequence ID" value="NZ_FOLQ01000001.1"/>
</dbReference>
<dbReference type="EMBL" id="FOLQ01000001">
    <property type="protein sequence ID" value="SFB97616.1"/>
    <property type="molecule type" value="Genomic_DNA"/>
</dbReference>
<dbReference type="STRING" id="662367.SAMN05216167_101210"/>
<sequence>MKTEVLLLYVLFVAFSCGEPSNEQVQERIDQSILSYFNDFDDWFTLKNKPRYEIKTTDFKRINATGLPSPELKGNLAENAALYYTTTIVTKTVDSLVIQDTVHCILDKSFNVITSTGLAANKPYP</sequence>
<evidence type="ECO:0000313" key="2">
    <source>
        <dbReference type="Proteomes" id="UP000198598"/>
    </source>
</evidence>
<dbReference type="Proteomes" id="UP000198598">
    <property type="component" value="Unassembled WGS sequence"/>
</dbReference>